<evidence type="ECO:0000313" key="4">
    <source>
        <dbReference type="Proteomes" id="UP000276526"/>
    </source>
</evidence>
<dbReference type="InterPro" id="IPR005133">
    <property type="entry name" value="PhaG_MnhG_YufB"/>
</dbReference>
<evidence type="ECO:0000256" key="1">
    <source>
        <dbReference type="SAM" id="Phobius"/>
    </source>
</evidence>
<dbReference type="GO" id="GO:0098662">
    <property type="term" value="P:inorganic cation transmembrane transport"/>
    <property type="evidence" value="ECO:0007669"/>
    <property type="project" value="InterPro"/>
</dbReference>
<dbReference type="OrthoDB" id="4409724at2"/>
<evidence type="ECO:0000313" key="3">
    <source>
        <dbReference type="EMBL" id="RRQ04701.1"/>
    </source>
</evidence>
<name>A0A3R8PNX5_9CORY</name>
<accession>A0A3R8PNX5</accession>
<keyword evidence="5" id="KW-1185">Reference proteome</keyword>
<dbReference type="GeneID" id="60808250"/>
<feature type="transmembrane region" description="Helical" evidence="1">
    <location>
        <begin position="60"/>
        <end position="81"/>
    </location>
</feature>
<keyword evidence="1" id="KW-1133">Transmembrane helix</keyword>
<dbReference type="RefSeq" id="WP_029157895.1">
    <property type="nucleotide sequence ID" value="NZ_CP066067.1"/>
</dbReference>
<evidence type="ECO:0000313" key="5">
    <source>
        <dbReference type="Proteomes" id="UP000278422"/>
    </source>
</evidence>
<organism evidence="2 4">
    <name type="scientific">Corynebacterium bovis</name>
    <dbReference type="NCBI Taxonomy" id="36808"/>
    <lineage>
        <taxon>Bacteria</taxon>
        <taxon>Bacillati</taxon>
        <taxon>Actinomycetota</taxon>
        <taxon>Actinomycetes</taxon>
        <taxon>Mycobacteriales</taxon>
        <taxon>Corynebacteriaceae</taxon>
        <taxon>Corynebacterium</taxon>
    </lineage>
</organism>
<keyword evidence="1" id="KW-0472">Membrane</keyword>
<dbReference type="GO" id="GO:0015297">
    <property type="term" value="F:antiporter activity"/>
    <property type="evidence" value="ECO:0007669"/>
    <property type="project" value="InterPro"/>
</dbReference>
<feature type="transmembrane region" description="Helical" evidence="1">
    <location>
        <begin position="26"/>
        <end position="53"/>
    </location>
</feature>
<dbReference type="AlphaFoldDB" id="A0A3R8PNX5"/>
<dbReference type="Pfam" id="PF03334">
    <property type="entry name" value="PhaG_MnhG_YufB"/>
    <property type="match status" value="1"/>
</dbReference>
<sequence>MSGVTTLLAAGGEAAGQVKEFHDPNWFAAVLIGVLAVCGSVMVLGSAVAMYLAPDALSQINMVGPAVGVGLPLLVAANLVYSWSTEGFILAEFVKAIVAIVALLVVAAMGSFIMGRALHATHWDHTVPLSGGERAKEPR</sequence>
<proteinExistence type="predicted"/>
<comment type="caution">
    <text evidence="2">The sequence shown here is derived from an EMBL/GenBank/DDBJ whole genome shotgun (WGS) entry which is preliminary data.</text>
</comment>
<dbReference type="NCBIfam" id="NF009319">
    <property type="entry name" value="PRK12674.2-4"/>
    <property type="match status" value="1"/>
</dbReference>
<dbReference type="EMBL" id="PQNQ01000007">
    <property type="protein sequence ID" value="RRQ04701.1"/>
    <property type="molecule type" value="Genomic_DNA"/>
</dbReference>
<dbReference type="EMBL" id="PQNK01000008">
    <property type="protein sequence ID" value="RRO86561.1"/>
    <property type="molecule type" value="Genomic_DNA"/>
</dbReference>
<reference evidence="4 5" key="1">
    <citation type="submission" date="2018-01" db="EMBL/GenBank/DDBJ databases">
        <title>Twenty Corynebacterium bovis Genomes.</title>
        <authorList>
            <person name="Gulvik C.A."/>
        </authorList>
    </citation>
    <scope>NUCLEOTIDE SEQUENCE [LARGE SCALE GENOMIC DNA]</scope>
    <source>
        <strain evidence="3 5">16-2004</strain>
        <strain evidence="2 4">F6900</strain>
    </source>
</reference>
<protein>
    <submittedName>
        <fullName evidence="2">Na+/H+ antiporter subunit G</fullName>
    </submittedName>
</protein>
<feature type="transmembrane region" description="Helical" evidence="1">
    <location>
        <begin position="93"/>
        <end position="113"/>
    </location>
</feature>
<dbReference type="Proteomes" id="UP000278422">
    <property type="component" value="Unassembled WGS sequence"/>
</dbReference>
<dbReference type="Proteomes" id="UP000276526">
    <property type="component" value="Unassembled WGS sequence"/>
</dbReference>
<gene>
    <name evidence="3" type="ORF">CXF42_04020</name>
    <name evidence="2" type="ORF">CXF48_05945</name>
</gene>
<evidence type="ECO:0000313" key="2">
    <source>
        <dbReference type="EMBL" id="RRO86561.1"/>
    </source>
</evidence>
<keyword evidence="1" id="KW-0812">Transmembrane</keyword>